<sequence length="83" mass="9170">MFYSLVSCVILSLLEKIKWLVLGGKKALETVLPKFIYASPKKASYKSSLPISVYKLVLRQAECNLAPLPMGPGFSCNNCFSPQ</sequence>
<name>A0A8V5GIE0_MELUD</name>
<dbReference type="Proteomes" id="UP000694405">
    <property type="component" value="Chromosome Z"/>
</dbReference>
<protein>
    <submittedName>
        <fullName evidence="1">Uncharacterized protein</fullName>
    </submittedName>
</protein>
<dbReference type="Ensembl" id="ENSMUNT00000031818.1">
    <property type="protein sequence ID" value="ENSMUNP00000027851.1"/>
    <property type="gene ID" value="ENSMUNG00000019450.1"/>
</dbReference>
<evidence type="ECO:0000313" key="1">
    <source>
        <dbReference type="Ensembl" id="ENSMUNP00000027851.1"/>
    </source>
</evidence>
<accession>A0A8V5GIE0</accession>
<evidence type="ECO:0000313" key="2">
    <source>
        <dbReference type="Proteomes" id="UP000694405"/>
    </source>
</evidence>
<keyword evidence="2" id="KW-1185">Reference proteome</keyword>
<reference evidence="1" key="2">
    <citation type="submission" date="2025-08" db="UniProtKB">
        <authorList>
            <consortium name="Ensembl"/>
        </authorList>
    </citation>
    <scope>IDENTIFICATION</scope>
</reference>
<dbReference type="AlphaFoldDB" id="A0A8V5GIE0"/>
<organism evidence="1 2">
    <name type="scientific">Melopsittacus undulatus</name>
    <name type="common">Budgerigar</name>
    <name type="synonym">Psittacus undulatus</name>
    <dbReference type="NCBI Taxonomy" id="13146"/>
    <lineage>
        <taxon>Eukaryota</taxon>
        <taxon>Metazoa</taxon>
        <taxon>Chordata</taxon>
        <taxon>Craniata</taxon>
        <taxon>Vertebrata</taxon>
        <taxon>Euteleostomi</taxon>
        <taxon>Archelosauria</taxon>
        <taxon>Archosauria</taxon>
        <taxon>Dinosauria</taxon>
        <taxon>Saurischia</taxon>
        <taxon>Theropoda</taxon>
        <taxon>Coelurosauria</taxon>
        <taxon>Aves</taxon>
        <taxon>Neognathae</taxon>
        <taxon>Neoaves</taxon>
        <taxon>Telluraves</taxon>
        <taxon>Australaves</taxon>
        <taxon>Psittaciformes</taxon>
        <taxon>Psittaculidae</taxon>
        <taxon>Melopsittacus</taxon>
    </lineage>
</organism>
<reference evidence="1" key="1">
    <citation type="submission" date="2020-03" db="EMBL/GenBank/DDBJ databases">
        <title>Melopsittacus undulatus (budgerigar) genome, bMelUnd1, maternal haplotype with Z.</title>
        <authorList>
            <person name="Gedman G."/>
            <person name="Mountcastle J."/>
            <person name="Haase B."/>
            <person name="Formenti G."/>
            <person name="Wright T."/>
            <person name="Apodaca J."/>
            <person name="Pelan S."/>
            <person name="Chow W."/>
            <person name="Rhie A."/>
            <person name="Howe K."/>
            <person name="Fedrigo O."/>
            <person name="Jarvis E.D."/>
        </authorList>
    </citation>
    <scope>NUCLEOTIDE SEQUENCE [LARGE SCALE GENOMIC DNA]</scope>
</reference>
<reference evidence="1" key="3">
    <citation type="submission" date="2025-09" db="UniProtKB">
        <authorList>
            <consortium name="Ensembl"/>
        </authorList>
    </citation>
    <scope>IDENTIFICATION</scope>
</reference>
<proteinExistence type="predicted"/>